<reference evidence="2 3" key="1">
    <citation type="submission" date="2011-02" db="EMBL/GenBank/DDBJ databases">
        <title>The Genome Sequence of Sphaeroforma arctica JP610.</title>
        <authorList>
            <consortium name="The Broad Institute Genome Sequencing Platform"/>
            <person name="Russ C."/>
            <person name="Cuomo C."/>
            <person name="Young S.K."/>
            <person name="Zeng Q."/>
            <person name="Gargeya S."/>
            <person name="Alvarado L."/>
            <person name="Berlin A."/>
            <person name="Chapman S.B."/>
            <person name="Chen Z."/>
            <person name="Freedman E."/>
            <person name="Gellesch M."/>
            <person name="Goldberg J."/>
            <person name="Griggs A."/>
            <person name="Gujja S."/>
            <person name="Heilman E."/>
            <person name="Heiman D."/>
            <person name="Howarth C."/>
            <person name="Mehta T."/>
            <person name="Neiman D."/>
            <person name="Pearson M."/>
            <person name="Roberts A."/>
            <person name="Saif S."/>
            <person name="Shea T."/>
            <person name="Shenoy N."/>
            <person name="Sisk P."/>
            <person name="Stolte C."/>
            <person name="Sykes S."/>
            <person name="White J."/>
            <person name="Yandava C."/>
            <person name="Burger G."/>
            <person name="Gray M.W."/>
            <person name="Holland P.W.H."/>
            <person name="King N."/>
            <person name="Lang F.B.F."/>
            <person name="Roger A.J."/>
            <person name="Ruiz-Trillo I."/>
            <person name="Haas B."/>
            <person name="Nusbaum C."/>
            <person name="Birren B."/>
        </authorList>
    </citation>
    <scope>NUCLEOTIDE SEQUENCE [LARGE SCALE GENOMIC DNA]</scope>
    <source>
        <strain evidence="2 3">JP610</strain>
    </source>
</reference>
<evidence type="ECO:0000313" key="2">
    <source>
        <dbReference type="EMBL" id="KNC79625.1"/>
    </source>
</evidence>
<dbReference type="GeneID" id="25908481"/>
<organism evidence="2 3">
    <name type="scientific">Sphaeroforma arctica JP610</name>
    <dbReference type="NCBI Taxonomy" id="667725"/>
    <lineage>
        <taxon>Eukaryota</taxon>
        <taxon>Ichthyosporea</taxon>
        <taxon>Ichthyophonida</taxon>
        <taxon>Sphaeroforma</taxon>
    </lineage>
</organism>
<dbReference type="EMBL" id="KQ242270">
    <property type="protein sequence ID" value="KNC79625.1"/>
    <property type="molecule type" value="Genomic_DNA"/>
</dbReference>
<accession>A0A0L0FSB0</accession>
<feature type="compositionally biased region" description="Basic and acidic residues" evidence="1">
    <location>
        <begin position="12"/>
        <end position="23"/>
    </location>
</feature>
<proteinExistence type="predicted"/>
<protein>
    <submittedName>
        <fullName evidence="2">Uncharacterized protein</fullName>
    </submittedName>
</protein>
<dbReference type="AlphaFoldDB" id="A0A0L0FSB0"/>
<dbReference type="Proteomes" id="UP000054560">
    <property type="component" value="Unassembled WGS sequence"/>
</dbReference>
<feature type="compositionally biased region" description="Basic and acidic residues" evidence="1">
    <location>
        <begin position="53"/>
        <end position="68"/>
    </location>
</feature>
<feature type="region of interest" description="Disordered" evidence="1">
    <location>
        <begin position="1"/>
        <end position="68"/>
    </location>
</feature>
<dbReference type="RefSeq" id="XP_014153527.1">
    <property type="nucleotide sequence ID" value="XM_014298052.1"/>
</dbReference>
<gene>
    <name evidence="2" type="ORF">SARC_07977</name>
</gene>
<evidence type="ECO:0000256" key="1">
    <source>
        <dbReference type="SAM" id="MobiDB-lite"/>
    </source>
</evidence>
<feature type="non-terminal residue" evidence="2">
    <location>
        <position position="1"/>
    </location>
</feature>
<name>A0A0L0FSB0_9EUKA</name>
<sequence length="202" mass="22641">NSRNDYNSGRGGRYDENDDDVRSRRTSNRSYGSGHRGAARGPTDVFSDDDGDGDRFSSPRDAGDHGHDYGDPYAGAFVGYQGYVRDEWGSRGPNHVIAGSFGVDRSEENRIKISCNRKEISIKRASTGKEIDTIQYLEIQKIDHKHERTNDGDGADNILSLSLKDGSRFVINSPQTPEIKDEIMDYIKRSKSVHVGSYKRNY</sequence>
<keyword evidence="3" id="KW-1185">Reference proteome</keyword>
<evidence type="ECO:0000313" key="3">
    <source>
        <dbReference type="Proteomes" id="UP000054560"/>
    </source>
</evidence>